<evidence type="ECO:0000313" key="7">
    <source>
        <dbReference type="EMBL" id="TQK76171.1"/>
    </source>
</evidence>
<evidence type="ECO:0000256" key="2">
    <source>
        <dbReference type="ARBA" id="ARBA00023125"/>
    </source>
</evidence>
<feature type="region of interest" description="Disordered" evidence="5">
    <location>
        <begin position="1"/>
        <end position="42"/>
    </location>
</feature>
<comment type="caution">
    <text evidence="7">The sequence shown here is derived from an EMBL/GenBank/DDBJ whole genome shotgun (WGS) entry which is preliminary data.</text>
</comment>
<keyword evidence="2 4" id="KW-0238">DNA-binding</keyword>
<dbReference type="InterPro" id="IPR009057">
    <property type="entry name" value="Homeodomain-like_sf"/>
</dbReference>
<feature type="domain" description="HTH tetR-type" evidence="6">
    <location>
        <begin position="75"/>
        <end position="135"/>
    </location>
</feature>
<dbReference type="Pfam" id="PF00440">
    <property type="entry name" value="TetR_N"/>
    <property type="match status" value="1"/>
</dbReference>
<feature type="DNA-binding region" description="H-T-H motif" evidence="4">
    <location>
        <begin position="98"/>
        <end position="117"/>
    </location>
</feature>
<dbReference type="PANTHER" id="PTHR30055">
    <property type="entry name" value="HTH-TYPE TRANSCRIPTIONAL REGULATOR RUTR"/>
    <property type="match status" value="1"/>
</dbReference>
<dbReference type="RefSeq" id="WP_142111489.1">
    <property type="nucleotide sequence ID" value="NZ_BAAATB010000002.1"/>
</dbReference>
<reference evidence="7 8" key="1">
    <citation type="submission" date="2019-06" db="EMBL/GenBank/DDBJ databases">
        <title>Sequencing the genomes of 1000 actinobacteria strains.</title>
        <authorList>
            <person name="Klenk H.-P."/>
        </authorList>
    </citation>
    <scope>NUCLEOTIDE SEQUENCE [LARGE SCALE GENOMIC DNA]</scope>
    <source>
        <strain evidence="7 8">DSM 10596</strain>
    </source>
</reference>
<dbReference type="EMBL" id="VFNV01000001">
    <property type="protein sequence ID" value="TQK76171.1"/>
    <property type="molecule type" value="Genomic_DNA"/>
</dbReference>
<evidence type="ECO:0000313" key="8">
    <source>
        <dbReference type="Proteomes" id="UP000316181"/>
    </source>
</evidence>
<dbReference type="InterPro" id="IPR050109">
    <property type="entry name" value="HTH-type_TetR-like_transc_reg"/>
</dbReference>
<dbReference type="PROSITE" id="PS50977">
    <property type="entry name" value="HTH_TETR_2"/>
    <property type="match status" value="1"/>
</dbReference>
<accession>A0A542SNG5</accession>
<dbReference type="PANTHER" id="PTHR30055:SF234">
    <property type="entry name" value="HTH-TYPE TRANSCRIPTIONAL REGULATOR BETI"/>
    <property type="match status" value="1"/>
</dbReference>
<dbReference type="InterPro" id="IPR001647">
    <property type="entry name" value="HTH_TetR"/>
</dbReference>
<dbReference type="OrthoDB" id="8688418at2"/>
<keyword evidence="8" id="KW-1185">Reference proteome</keyword>
<dbReference type="GO" id="GO:0003700">
    <property type="term" value="F:DNA-binding transcription factor activity"/>
    <property type="evidence" value="ECO:0007669"/>
    <property type="project" value="TreeGrafter"/>
</dbReference>
<organism evidence="7 8">
    <name type="scientific">Rarobacter incanus</name>
    <dbReference type="NCBI Taxonomy" id="153494"/>
    <lineage>
        <taxon>Bacteria</taxon>
        <taxon>Bacillati</taxon>
        <taxon>Actinomycetota</taxon>
        <taxon>Actinomycetes</taxon>
        <taxon>Micrococcales</taxon>
        <taxon>Rarobacteraceae</taxon>
        <taxon>Rarobacter</taxon>
    </lineage>
</organism>
<keyword evidence="1" id="KW-0805">Transcription regulation</keyword>
<dbReference type="SUPFAM" id="SSF46689">
    <property type="entry name" value="Homeodomain-like"/>
    <property type="match status" value="1"/>
</dbReference>
<gene>
    <name evidence="7" type="ORF">FB389_0830</name>
</gene>
<evidence type="ECO:0000256" key="4">
    <source>
        <dbReference type="PROSITE-ProRule" id="PRU00335"/>
    </source>
</evidence>
<dbReference type="Gene3D" id="1.10.357.10">
    <property type="entry name" value="Tetracycline Repressor, domain 2"/>
    <property type="match status" value="1"/>
</dbReference>
<dbReference type="Proteomes" id="UP000316181">
    <property type="component" value="Unassembled WGS sequence"/>
</dbReference>
<evidence type="ECO:0000256" key="5">
    <source>
        <dbReference type="SAM" id="MobiDB-lite"/>
    </source>
</evidence>
<dbReference type="PRINTS" id="PR00455">
    <property type="entry name" value="HTHTETR"/>
</dbReference>
<name>A0A542SNG5_9MICO</name>
<feature type="compositionally biased region" description="Low complexity" evidence="5">
    <location>
        <begin position="25"/>
        <end position="42"/>
    </location>
</feature>
<dbReference type="GO" id="GO:0000976">
    <property type="term" value="F:transcription cis-regulatory region binding"/>
    <property type="evidence" value="ECO:0007669"/>
    <property type="project" value="TreeGrafter"/>
</dbReference>
<dbReference type="AlphaFoldDB" id="A0A542SNG5"/>
<protein>
    <submittedName>
        <fullName evidence="7">TetR family transcriptional regulator</fullName>
    </submittedName>
</protein>
<sequence length="266" mass="27467">MRSDRERRSSACLAARGSAGGGAGTAVADPGDGTSAVTNPATGTAGAGAAFADPGGGTPAGAGAAVAPRRRLDRERCHAALLAAAFDLTRTRGPDAYSFSDIAARAGVSRRTVFNHFPTRESLTLEMCGHVLAAAVDRIEVTLARDSPMNKDEFFASLTSALLAADLPAAAADITTVVGTDASPAKQNAILRLVLERVNQIFADHARRAFPAVSDFAIALLVSQITSGIVTASTYWHETYRPTDWPGHVRLLVAGIATGHPASPAH</sequence>
<evidence type="ECO:0000259" key="6">
    <source>
        <dbReference type="PROSITE" id="PS50977"/>
    </source>
</evidence>
<proteinExistence type="predicted"/>
<evidence type="ECO:0000256" key="3">
    <source>
        <dbReference type="ARBA" id="ARBA00023163"/>
    </source>
</evidence>
<evidence type="ECO:0000256" key="1">
    <source>
        <dbReference type="ARBA" id="ARBA00023015"/>
    </source>
</evidence>
<keyword evidence="3" id="KW-0804">Transcription</keyword>